<evidence type="ECO:0000256" key="8">
    <source>
        <dbReference type="SAM" id="Phobius"/>
    </source>
</evidence>
<comment type="similarity">
    <text evidence="2 7">Belongs to the membrane-bound acyltransferase family.</text>
</comment>
<comment type="caution">
    <text evidence="9">The sequence shown here is derived from an EMBL/GenBank/DDBJ whole genome shotgun (WGS) entry which is preliminary data.</text>
</comment>
<feature type="transmembrane region" description="Helical" evidence="8">
    <location>
        <begin position="77"/>
        <end position="96"/>
    </location>
</feature>
<keyword evidence="7" id="KW-0808">Transferase</keyword>
<dbReference type="InterPro" id="IPR028362">
    <property type="entry name" value="AlgI"/>
</dbReference>
<feature type="transmembrane region" description="Helical" evidence="8">
    <location>
        <begin position="302"/>
        <end position="320"/>
    </location>
</feature>
<evidence type="ECO:0000256" key="7">
    <source>
        <dbReference type="PIRNR" id="PIRNR016636"/>
    </source>
</evidence>
<comment type="subcellular location">
    <subcellularLocation>
        <location evidence="1">Cell membrane</location>
        <topology evidence="1">Multi-pass membrane protein</topology>
    </subcellularLocation>
</comment>
<dbReference type="InterPro" id="IPR051085">
    <property type="entry name" value="MB_O-acyltransferase"/>
</dbReference>
<feature type="transmembrane region" description="Helical" evidence="8">
    <location>
        <begin position="148"/>
        <end position="169"/>
    </location>
</feature>
<gene>
    <name evidence="9" type="ORF">INF28_03535</name>
</gene>
<dbReference type="PIRSF" id="PIRSF500217">
    <property type="entry name" value="AlgI"/>
    <property type="match status" value="1"/>
</dbReference>
<name>A0A9D5R829_9FIRM</name>
<dbReference type="GO" id="GO:0042121">
    <property type="term" value="P:alginic acid biosynthetic process"/>
    <property type="evidence" value="ECO:0007669"/>
    <property type="project" value="InterPro"/>
</dbReference>
<feature type="transmembrane region" description="Helical" evidence="8">
    <location>
        <begin position="223"/>
        <end position="244"/>
    </location>
</feature>
<dbReference type="RefSeq" id="WP_226392097.1">
    <property type="nucleotide sequence ID" value="NZ_JADCKB010000005.1"/>
</dbReference>
<evidence type="ECO:0000313" key="9">
    <source>
        <dbReference type="EMBL" id="MBE5039535.1"/>
    </source>
</evidence>
<proteinExistence type="inferred from homology"/>
<keyword evidence="5 8" id="KW-1133">Transmembrane helix</keyword>
<feature type="transmembrane region" description="Helical" evidence="8">
    <location>
        <begin position="402"/>
        <end position="420"/>
    </location>
</feature>
<evidence type="ECO:0000256" key="2">
    <source>
        <dbReference type="ARBA" id="ARBA00010323"/>
    </source>
</evidence>
<keyword evidence="4 8" id="KW-0812">Transmembrane</keyword>
<accession>A0A9D5R829</accession>
<sequence>MYFSSLIFMFLYLPVVLGGYYLLPRKYRNFFLFVVNLVFYGWGEPQLIFLMLFAIFFSWTMGWLIEKYRSRRRMAKGLLAASVVVSLGMLGFYKYADFLLNILRNIPGLEGLPSVGITLPIGISFYIFQTMSYTIDVYREDTPAQHNPIAYGTYVSFFPQLIAGPIVRYRDIADQLKDRKETPDAFADGIRLFVIGLAKKVLLANQMGVLWDNLWPSASENGLLGVWLGAAAFMLQIYFDFAGYSDMARGLGQMFGFRFLKNFDYPYTAVSITDFWRRWHISLSTWFRDYVYIPLGGSRKGMGRTLCNLLIVWFLTGLWHGASYNFILWGLYYFVLLAFEKLFLGKWLKKLPKAVGYIYTLFFVLIGWVLFYFEDLGHMVSYLQLMFTMDAGVLSGHARSMLLSYLPLLLIAIAACLPVWKQWYFKLSARSRHCWIETVVCAVVLLLCTASLVSQSYNPFLYFRF</sequence>
<evidence type="ECO:0000256" key="6">
    <source>
        <dbReference type="ARBA" id="ARBA00023136"/>
    </source>
</evidence>
<feature type="transmembrane region" description="Helical" evidence="8">
    <location>
        <begin position="30"/>
        <end position="57"/>
    </location>
</feature>
<dbReference type="Pfam" id="PF03062">
    <property type="entry name" value="MBOAT"/>
    <property type="match status" value="1"/>
</dbReference>
<keyword evidence="10" id="KW-1185">Reference proteome</keyword>
<evidence type="ECO:0000256" key="5">
    <source>
        <dbReference type="ARBA" id="ARBA00022989"/>
    </source>
</evidence>
<feature type="transmembrane region" description="Helical" evidence="8">
    <location>
        <begin position="432"/>
        <end position="453"/>
    </location>
</feature>
<dbReference type="EMBL" id="JADCKB010000005">
    <property type="protein sequence ID" value="MBE5039535.1"/>
    <property type="molecule type" value="Genomic_DNA"/>
</dbReference>
<dbReference type="AlphaFoldDB" id="A0A9D5R829"/>
<protein>
    <submittedName>
        <fullName evidence="9">MBOAT family protein</fullName>
    </submittedName>
</protein>
<dbReference type="GO" id="GO:0016746">
    <property type="term" value="F:acyltransferase activity"/>
    <property type="evidence" value="ECO:0007669"/>
    <property type="project" value="UniProtKB-KW"/>
</dbReference>
<feature type="transmembrane region" description="Helical" evidence="8">
    <location>
        <begin position="326"/>
        <end position="344"/>
    </location>
</feature>
<dbReference type="PANTHER" id="PTHR13285">
    <property type="entry name" value="ACYLTRANSFERASE"/>
    <property type="match status" value="1"/>
</dbReference>
<evidence type="ECO:0000256" key="3">
    <source>
        <dbReference type="ARBA" id="ARBA00022475"/>
    </source>
</evidence>
<evidence type="ECO:0000313" key="10">
    <source>
        <dbReference type="Proteomes" id="UP000806542"/>
    </source>
</evidence>
<reference evidence="9" key="1">
    <citation type="submission" date="2020-10" db="EMBL/GenBank/DDBJ databases">
        <title>ChiBAC.</title>
        <authorList>
            <person name="Zenner C."/>
            <person name="Hitch T.C.A."/>
            <person name="Clavel T."/>
        </authorList>
    </citation>
    <scope>NUCLEOTIDE SEQUENCE</scope>
    <source>
        <strain evidence="9">DSM 107454</strain>
    </source>
</reference>
<dbReference type="PIRSF" id="PIRSF016636">
    <property type="entry name" value="AlgI_DltB"/>
    <property type="match status" value="1"/>
</dbReference>
<keyword evidence="6 7" id="KW-0472">Membrane</keyword>
<dbReference type="InterPro" id="IPR004299">
    <property type="entry name" value="MBOAT_fam"/>
</dbReference>
<dbReference type="PANTHER" id="PTHR13285:SF18">
    <property type="entry name" value="PROTEIN-CYSTEINE N-PALMITOYLTRANSFERASE RASP"/>
    <property type="match status" value="1"/>
</dbReference>
<keyword evidence="7" id="KW-0012">Acyltransferase</keyword>
<evidence type="ECO:0000256" key="4">
    <source>
        <dbReference type="ARBA" id="ARBA00022692"/>
    </source>
</evidence>
<feature type="transmembrane region" description="Helical" evidence="8">
    <location>
        <begin position="6"/>
        <end position="23"/>
    </location>
</feature>
<dbReference type="Proteomes" id="UP000806542">
    <property type="component" value="Unassembled WGS sequence"/>
</dbReference>
<feature type="transmembrane region" description="Helical" evidence="8">
    <location>
        <begin position="356"/>
        <end position="373"/>
    </location>
</feature>
<dbReference type="InterPro" id="IPR024194">
    <property type="entry name" value="Ac/AlaTfrase_AlgI/DltB"/>
</dbReference>
<organism evidence="9 10">
    <name type="scientific">Ructibacterium gallinarum</name>
    <dbReference type="NCBI Taxonomy" id="2779355"/>
    <lineage>
        <taxon>Bacteria</taxon>
        <taxon>Bacillati</taxon>
        <taxon>Bacillota</taxon>
        <taxon>Clostridia</taxon>
        <taxon>Eubacteriales</taxon>
        <taxon>Oscillospiraceae</taxon>
        <taxon>Ructibacterium</taxon>
    </lineage>
</organism>
<evidence type="ECO:0000256" key="1">
    <source>
        <dbReference type="ARBA" id="ARBA00004651"/>
    </source>
</evidence>
<keyword evidence="3 7" id="KW-1003">Cell membrane</keyword>
<dbReference type="GO" id="GO:0005886">
    <property type="term" value="C:plasma membrane"/>
    <property type="evidence" value="ECO:0007669"/>
    <property type="project" value="UniProtKB-SubCell"/>
</dbReference>
<feature type="transmembrane region" description="Helical" evidence="8">
    <location>
        <begin position="108"/>
        <end position="128"/>
    </location>
</feature>